<name>A0A251U3H8_HELAN</name>
<accession>A0A251U3H8</accession>
<dbReference type="AlphaFoldDB" id="A0A251U3H8"/>
<dbReference type="InParanoid" id="A0A251U3H8"/>
<evidence type="ECO:0000313" key="2">
    <source>
        <dbReference type="Proteomes" id="UP000215914"/>
    </source>
</evidence>
<dbReference type="EMBL" id="CM007897">
    <property type="protein sequence ID" value="OTG17898.1"/>
    <property type="molecule type" value="Genomic_DNA"/>
</dbReference>
<gene>
    <name evidence="1" type="ORF">HannXRQ_Chr08g0217261</name>
</gene>
<reference evidence="2" key="1">
    <citation type="journal article" date="2017" name="Nature">
        <title>The sunflower genome provides insights into oil metabolism, flowering and Asterid evolution.</title>
        <authorList>
            <person name="Badouin H."/>
            <person name="Gouzy J."/>
            <person name="Grassa C.J."/>
            <person name="Murat F."/>
            <person name="Staton S.E."/>
            <person name="Cottret L."/>
            <person name="Lelandais-Briere C."/>
            <person name="Owens G.L."/>
            <person name="Carrere S."/>
            <person name="Mayjonade B."/>
            <person name="Legrand L."/>
            <person name="Gill N."/>
            <person name="Kane N.C."/>
            <person name="Bowers J.E."/>
            <person name="Hubner S."/>
            <person name="Bellec A."/>
            <person name="Berard A."/>
            <person name="Berges H."/>
            <person name="Blanchet N."/>
            <person name="Boniface M.C."/>
            <person name="Brunel D."/>
            <person name="Catrice O."/>
            <person name="Chaidir N."/>
            <person name="Claudel C."/>
            <person name="Donnadieu C."/>
            <person name="Faraut T."/>
            <person name="Fievet G."/>
            <person name="Helmstetter N."/>
            <person name="King M."/>
            <person name="Knapp S.J."/>
            <person name="Lai Z."/>
            <person name="Le Paslier M.C."/>
            <person name="Lippi Y."/>
            <person name="Lorenzon L."/>
            <person name="Mandel J.R."/>
            <person name="Marage G."/>
            <person name="Marchand G."/>
            <person name="Marquand E."/>
            <person name="Bret-Mestries E."/>
            <person name="Morien E."/>
            <person name="Nambeesan S."/>
            <person name="Nguyen T."/>
            <person name="Pegot-Espagnet P."/>
            <person name="Pouilly N."/>
            <person name="Raftis F."/>
            <person name="Sallet E."/>
            <person name="Schiex T."/>
            <person name="Thomas J."/>
            <person name="Vandecasteele C."/>
            <person name="Vares D."/>
            <person name="Vear F."/>
            <person name="Vautrin S."/>
            <person name="Crespi M."/>
            <person name="Mangin B."/>
            <person name="Burke J.M."/>
            <person name="Salse J."/>
            <person name="Munos S."/>
            <person name="Vincourt P."/>
            <person name="Rieseberg L.H."/>
            <person name="Langlade N.B."/>
        </authorList>
    </citation>
    <scope>NUCLEOTIDE SEQUENCE [LARGE SCALE GENOMIC DNA]</scope>
    <source>
        <strain evidence="2">cv. SF193</strain>
    </source>
</reference>
<protein>
    <submittedName>
        <fullName evidence="1">Uncharacterized protein</fullName>
    </submittedName>
</protein>
<evidence type="ECO:0000313" key="1">
    <source>
        <dbReference type="EMBL" id="OTG17898.1"/>
    </source>
</evidence>
<sequence length="76" mass="8784">MELNLFSLSLRKTDDGKATRAKKSGKRVFPFLKLIKEGKAKGIHIKHRLSLKIQWMIMILFSFLTLKEQTHGIKMG</sequence>
<proteinExistence type="predicted"/>
<dbReference type="Proteomes" id="UP000215914">
    <property type="component" value="Chromosome 8"/>
</dbReference>
<organism evidence="1 2">
    <name type="scientific">Helianthus annuus</name>
    <name type="common">Common sunflower</name>
    <dbReference type="NCBI Taxonomy" id="4232"/>
    <lineage>
        <taxon>Eukaryota</taxon>
        <taxon>Viridiplantae</taxon>
        <taxon>Streptophyta</taxon>
        <taxon>Embryophyta</taxon>
        <taxon>Tracheophyta</taxon>
        <taxon>Spermatophyta</taxon>
        <taxon>Magnoliopsida</taxon>
        <taxon>eudicotyledons</taxon>
        <taxon>Gunneridae</taxon>
        <taxon>Pentapetalae</taxon>
        <taxon>asterids</taxon>
        <taxon>campanulids</taxon>
        <taxon>Asterales</taxon>
        <taxon>Asteraceae</taxon>
        <taxon>Asteroideae</taxon>
        <taxon>Heliantheae alliance</taxon>
        <taxon>Heliantheae</taxon>
        <taxon>Helianthus</taxon>
    </lineage>
</organism>
<keyword evidence="2" id="KW-1185">Reference proteome</keyword>